<dbReference type="EMBL" id="AMZH03003710">
    <property type="protein sequence ID" value="RRT71433.1"/>
    <property type="molecule type" value="Genomic_DNA"/>
</dbReference>
<protein>
    <recommendedName>
        <fullName evidence="3">Zinc ribbon NADH pyrophosphatase domain-containing protein</fullName>
    </recommendedName>
</protein>
<evidence type="ECO:0000313" key="5">
    <source>
        <dbReference type="Proteomes" id="UP000287651"/>
    </source>
</evidence>
<organism evidence="4 5">
    <name type="scientific">Ensete ventricosum</name>
    <name type="common">Abyssinian banana</name>
    <name type="synonym">Musa ensete</name>
    <dbReference type="NCBI Taxonomy" id="4639"/>
    <lineage>
        <taxon>Eukaryota</taxon>
        <taxon>Viridiplantae</taxon>
        <taxon>Streptophyta</taxon>
        <taxon>Embryophyta</taxon>
        <taxon>Tracheophyta</taxon>
        <taxon>Spermatophyta</taxon>
        <taxon>Magnoliopsida</taxon>
        <taxon>Liliopsida</taxon>
        <taxon>Zingiberales</taxon>
        <taxon>Musaceae</taxon>
        <taxon>Ensete</taxon>
    </lineage>
</organism>
<name>A0A427A5G0_ENSVE</name>
<dbReference type="GO" id="GO:0005829">
    <property type="term" value="C:cytosol"/>
    <property type="evidence" value="ECO:0007669"/>
    <property type="project" value="TreeGrafter"/>
</dbReference>
<sequence>MRSQVDASDILALFPPTSRPRKRCSYGDREMILRSPLLKRTPLALYLRPRSPSSRTLIPPLGGFDRPPSRRYVAAMSINLRFHAFAGNPLRSSHPKSEGSSSPSSALDALKSLLSGSADGSSEFARVLPFKKGRPLARSVDSTSGSAPRWNLGWISAAKFGDLPAESFVYLGSGPEEEAGTVSWAVDVSDAGNVELGGGGDGLCFVELRTLMVATDWADAAAMGELAIAGHVSFSSAMIFCGLYIGIDQIRDKKVPDFSHLILDQARSLLEWHNVSRFCGHCGARTVSIDAGRRKQCTNGSCKKRIYPRVDPVWFDPSTSVTVELFSMACMPCQLMVGFFAYAKSFDIHVDKVELEDAQWHKREDVKKALTFAEYEKAQKTAALKVNQMCGGVKGGPNFSSDFNVESGELAPMFVPGPYAIAHHLISSWVHEGANCNHGLPKQLNSLSNL</sequence>
<dbReference type="InterPro" id="IPR050241">
    <property type="entry name" value="NAD-cap_RNA_hydrolase_NudC"/>
</dbReference>
<dbReference type="Proteomes" id="UP000287651">
    <property type="component" value="Unassembled WGS sequence"/>
</dbReference>
<dbReference type="Gene3D" id="3.90.79.20">
    <property type="match status" value="1"/>
</dbReference>
<proteinExistence type="predicted"/>
<dbReference type="Pfam" id="PF09297">
    <property type="entry name" value="Zn_ribbon_NUD"/>
    <property type="match status" value="1"/>
</dbReference>
<gene>
    <name evidence="4" type="ORF">B296_00004714</name>
</gene>
<dbReference type="GO" id="GO:0005777">
    <property type="term" value="C:peroxisome"/>
    <property type="evidence" value="ECO:0007669"/>
    <property type="project" value="TreeGrafter"/>
</dbReference>
<dbReference type="GO" id="GO:0006742">
    <property type="term" value="P:NADP+ catabolic process"/>
    <property type="evidence" value="ECO:0007669"/>
    <property type="project" value="TreeGrafter"/>
</dbReference>
<dbReference type="GO" id="GO:0035529">
    <property type="term" value="F:NADH pyrophosphatase activity"/>
    <property type="evidence" value="ECO:0007669"/>
    <property type="project" value="TreeGrafter"/>
</dbReference>
<keyword evidence="2" id="KW-0378">Hydrolase</keyword>
<accession>A0A427A5G0</accession>
<evidence type="ECO:0000259" key="3">
    <source>
        <dbReference type="Pfam" id="PF09297"/>
    </source>
</evidence>
<evidence type="ECO:0000313" key="4">
    <source>
        <dbReference type="EMBL" id="RRT71433.1"/>
    </source>
</evidence>
<dbReference type="GO" id="GO:0046872">
    <property type="term" value="F:metal ion binding"/>
    <property type="evidence" value="ECO:0007669"/>
    <property type="project" value="InterPro"/>
</dbReference>
<comment type="caution">
    <text evidence="4">The sequence shown here is derived from an EMBL/GenBank/DDBJ whole genome shotgun (WGS) entry which is preliminary data.</text>
</comment>
<dbReference type="InterPro" id="IPR015376">
    <property type="entry name" value="Znr_NADH_PPase"/>
</dbReference>
<comment type="cofactor">
    <cofactor evidence="1">
        <name>Mg(2+)</name>
        <dbReference type="ChEBI" id="CHEBI:18420"/>
    </cofactor>
</comment>
<dbReference type="AlphaFoldDB" id="A0A427A5G0"/>
<dbReference type="PANTHER" id="PTHR42904">
    <property type="entry name" value="NUDIX HYDROLASE, NUDC SUBFAMILY"/>
    <property type="match status" value="1"/>
</dbReference>
<feature type="domain" description="Zinc ribbon NADH pyrophosphatase" evidence="3">
    <location>
        <begin position="276"/>
        <end position="307"/>
    </location>
</feature>
<reference evidence="4 5" key="1">
    <citation type="journal article" date="2014" name="Agronomy (Basel)">
        <title>A Draft Genome Sequence for Ensete ventricosum, the Drought-Tolerant Tree Against Hunger.</title>
        <authorList>
            <person name="Harrison J."/>
            <person name="Moore K.A."/>
            <person name="Paszkiewicz K."/>
            <person name="Jones T."/>
            <person name="Grant M."/>
            <person name="Ambacheew D."/>
            <person name="Muzemil S."/>
            <person name="Studholme D.J."/>
        </authorList>
    </citation>
    <scope>NUCLEOTIDE SEQUENCE [LARGE SCALE GENOMIC DNA]</scope>
</reference>
<evidence type="ECO:0000256" key="2">
    <source>
        <dbReference type="ARBA" id="ARBA00022801"/>
    </source>
</evidence>
<evidence type="ECO:0000256" key="1">
    <source>
        <dbReference type="ARBA" id="ARBA00001946"/>
    </source>
</evidence>
<dbReference type="GO" id="GO:0019677">
    <property type="term" value="P:NAD+ catabolic process"/>
    <property type="evidence" value="ECO:0007669"/>
    <property type="project" value="TreeGrafter"/>
</dbReference>
<dbReference type="PANTHER" id="PTHR42904:SF6">
    <property type="entry name" value="NAD-CAPPED RNA HYDROLASE NUDT12"/>
    <property type="match status" value="1"/>
</dbReference>